<proteinExistence type="predicted"/>
<evidence type="ECO:0000313" key="2">
    <source>
        <dbReference type="Proteomes" id="UP000054721"/>
    </source>
</evidence>
<comment type="caution">
    <text evidence="1">The sequence shown here is derived from an EMBL/GenBank/DDBJ whole genome shotgun (WGS) entry which is preliminary data.</text>
</comment>
<dbReference type="EMBL" id="JYDW01002378">
    <property type="protein sequence ID" value="KRZ46733.1"/>
    <property type="molecule type" value="Genomic_DNA"/>
</dbReference>
<accession>A0A0V1KHM3</accession>
<evidence type="ECO:0000313" key="1">
    <source>
        <dbReference type="EMBL" id="KRZ46733.1"/>
    </source>
</evidence>
<name>A0A0V1KHM3_9BILA</name>
<dbReference type="AlphaFoldDB" id="A0A0V1KHM3"/>
<keyword evidence="2" id="KW-1185">Reference proteome</keyword>
<dbReference type="Proteomes" id="UP000054721">
    <property type="component" value="Unassembled WGS sequence"/>
</dbReference>
<protein>
    <submittedName>
        <fullName evidence="1">Uncharacterized protein</fullName>
    </submittedName>
</protein>
<reference evidence="1 2" key="1">
    <citation type="submission" date="2015-05" db="EMBL/GenBank/DDBJ databases">
        <title>Evolution of Trichinella species and genotypes.</title>
        <authorList>
            <person name="Korhonen P.K."/>
            <person name="Edoardo P."/>
            <person name="Giuseppe L.R."/>
            <person name="Gasser R.B."/>
        </authorList>
    </citation>
    <scope>NUCLEOTIDE SEQUENCE [LARGE SCALE GENOMIC DNA]</scope>
    <source>
        <strain evidence="1">ISS10</strain>
    </source>
</reference>
<organism evidence="1 2">
    <name type="scientific">Trichinella nativa</name>
    <dbReference type="NCBI Taxonomy" id="6335"/>
    <lineage>
        <taxon>Eukaryota</taxon>
        <taxon>Metazoa</taxon>
        <taxon>Ecdysozoa</taxon>
        <taxon>Nematoda</taxon>
        <taxon>Enoplea</taxon>
        <taxon>Dorylaimia</taxon>
        <taxon>Trichinellida</taxon>
        <taxon>Trichinellidae</taxon>
        <taxon>Trichinella</taxon>
    </lineage>
</organism>
<sequence>MTAPAGIQTHDLWENRDRNRIGNLRMFTRRRRV</sequence>
<gene>
    <name evidence="1" type="ORF">T02_6389</name>
</gene>